<organism evidence="1 2">
    <name type="scientific">Dreissena polymorpha</name>
    <name type="common">Zebra mussel</name>
    <name type="synonym">Mytilus polymorpha</name>
    <dbReference type="NCBI Taxonomy" id="45954"/>
    <lineage>
        <taxon>Eukaryota</taxon>
        <taxon>Metazoa</taxon>
        <taxon>Spiralia</taxon>
        <taxon>Lophotrochozoa</taxon>
        <taxon>Mollusca</taxon>
        <taxon>Bivalvia</taxon>
        <taxon>Autobranchia</taxon>
        <taxon>Heteroconchia</taxon>
        <taxon>Euheterodonta</taxon>
        <taxon>Imparidentia</taxon>
        <taxon>Neoheterodontei</taxon>
        <taxon>Myida</taxon>
        <taxon>Dreissenoidea</taxon>
        <taxon>Dreissenidae</taxon>
        <taxon>Dreissena</taxon>
    </lineage>
</organism>
<reference evidence="1" key="1">
    <citation type="journal article" date="2019" name="bioRxiv">
        <title>The Genome of the Zebra Mussel, Dreissena polymorpha: A Resource for Invasive Species Research.</title>
        <authorList>
            <person name="McCartney M.A."/>
            <person name="Auch B."/>
            <person name="Kono T."/>
            <person name="Mallez S."/>
            <person name="Zhang Y."/>
            <person name="Obille A."/>
            <person name="Becker A."/>
            <person name="Abrahante J.E."/>
            <person name="Garbe J."/>
            <person name="Badalamenti J.P."/>
            <person name="Herman A."/>
            <person name="Mangelson H."/>
            <person name="Liachko I."/>
            <person name="Sullivan S."/>
            <person name="Sone E.D."/>
            <person name="Koren S."/>
            <person name="Silverstein K.A.T."/>
            <person name="Beckman K.B."/>
            <person name="Gohl D.M."/>
        </authorList>
    </citation>
    <scope>NUCLEOTIDE SEQUENCE</scope>
    <source>
        <strain evidence="1">Duluth1</strain>
        <tissue evidence="1">Whole animal</tissue>
    </source>
</reference>
<accession>A0A9D4BDH0</accession>
<name>A0A9D4BDH0_DREPO</name>
<evidence type="ECO:0000313" key="2">
    <source>
        <dbReference type="Proteomes" id="UP000828390"/>
    </source>
</evidence>
<dbReference type="EMBL" id="JAIWYP010000042">
    <property type="protein sequence ID" value="KAH3691168.1"/>
    <property type="molecule type" value="Genomic_DNA"/>
</dbReference>
<dbReference type="Proteomes" id="UP000828390">
    <property type="component" value="Unassembled WGS sequence"/>
</dbReference>
<gene>
    <name evidence="1" type="ORF">DPMN_194396</name>
</gene>
<proteinExistence type="predicted"/>
<protein>
    <submittedName>
        <fullName evidence="1">Uncharacterized protein</fullName>
    </submittedName>
</protein>
<sequence>MSTLNKREHKRMPIDRLLTDLQKKFRRRTDETLSTPKTLGLDEIAERAIQIQIANPKVTSFP</sequence>
<comment type="caution">
    <text evidence="1">The sequence shown here is derived from an EMBL/GenBank/DDBJ whole genome shotgun (WGS) entry which is preliminary data.</text>
</comment>
<evidence type="ECO:0000313" key="1">
    <source>
        <dbReference type="EMBL" id="KAH3691168.1"/>
    </source>
</evidence>
<reference evidence="1" key="2">
    <citation type="submission" date="2020-11" db="EMBL/GenBank/DDBJ databases">
        <authorList>
            <person name="McCartney M.A."/>
            <person name="Auch B."/>
            <person name="Kono T."/>
            <person name="Mallez S."/>
            <person name="Becker A."/>
            <person name="Gohl D.M."/>
            <person name="Silverstein K.A.T."/>
            <person name="Koren S."/>
            <person name="Bechman K.B."/>
            <person name="Herman A."/>
            <person name="Abrahante J.E."/>
            <person name="Garbe J."/>
        </authorList>
    </citation>
    <scope>NUCLEOTIDE SEQUENCE</scope>
    <source>
        <strain evidence="1">Duluth1</strain>
        <tissue evidence="1">Whole animal</tissue>
    </source>
</reference>
<keyword evidence="2" id="KW-1185">Reference proteome</keyword>
<dbReference type="AlphaFoldDB" id="A0A9D4BDH0"/>